<dbReference type="OrthoDB" id="823504at2759"/>
<sequence length="96" mass="10737">MASTWLDLSSLYGSTSKVALQFRSRVDGTLLTQEIQTPGTKARASHLPFNIMKARTNTRTRVRAKNIFAGDDPRGLAAPWCSHSLISAPYRQRLYL</sequence>
<proteinExistence type="predicted"/>
<dbReference type="GeneID" id="70222872"/>
<gene>
    <name evidence="1" type="ORF">BKA55DRAFT_569292</name>
</gene>
<dbReference type="RefSeq" id="XP_046048288.1">
    <property type="nucleotide sequence ID" value="XM_046192918.1"/>
</dbReference>
<dbReference type="AlphaFoldDB" id="A0A9P9GZN6"/>
<evidence type="ECO:0000313" key="2">
    <source>
        <dbReference type="Proteomes" id="UP000720189"/>
    </source>
</evidence>
<keyword evidence="2" id="KW-1185">Reference proteome</keyword>
<dbReference type="Pfam" id="PF03098">
    <property type="entry name" value="An_peroxidase"/>
    <property type="match status" value="1"/>
</dbReference>
<dbReference type="SUPFAM" id="SSF48113">
    <property type="entry name" value="Heme-dependent peroxidases"/>
    <property type="match status" value="1"/>
</dbReference>
<dbReference type="Proteomes" id="UP000720189">
    <property type="component" value="Unassembled WGS sequence"/>
</dbReference>
<dbReference type="GO" id="GO:0004601">
    <property type="term" value="F:peroxidase activity"/>
    <property type="evidence" value="ECO:0007669"/>
    <property type="project" value="InterPro"/>
</dbReference>
<dbReference type="GO" id="GO:0006979">
    <property type="term" value="P:response to oxidative stress"/>
    <property type="evidence" value="ECO:0007669"/>
    <property type="project" value="InterPro"/>
</dbReference>
<evidence type="ECO:0000313" key="1">
    <source>
        <dbReference type="EMBL" id="KAH7248493.1"/>
    </source>
</evidence>
<reference evidence="1" key="1">
    <citation type="journal article" date="2021" name="Nat. Commun.">
        <title>Genetic determinants of endophytism in the Arabidopsis root mycobiome.</title>
        <authorList>
            <person name="Mesny F."/>
            <person name="Miyauchi S."/>
            <person name="Thiergart T."/>
            <person name="Pickel B."/>
            <person name="Atanasova L."/>
            <person name="Karlsson M."/>
            <person name="Huettel B."/>
            <person name="Barry K.W."/>
            <person name="Haridas S."/>
            <person name="Chen C."/>
            <person name="Bauer D."/>
            <person name="Andreopoulos W."/>
            <person name="Pangilinan J."/>
            <person name="LaButti K."/>
            <person name="Riley R."/>
            <person name="Lipzen A."/>
            <person name="Clum A."/>
            <person name="Drula E."/>
            <person name="Henrissat B."/>
            <person name="Kohler A."/>
            <person name="Grigoriev I.V."/>
            <person name="Martin F.M."/>
            <person name="Hacquard S."/>
        </authorList>
    </citation>
    <scope>NUCLEOTIDE SEQUENCE</scope>
    <source>
        <strain evidence="1">MPI-CAGE-AT-0023</strain>
    </source>
</reference>
<comment type="caution">
    <text evidence="1">The sequence shown here is derived from an EMBL/GenBank/DDBJ whole genome shotgun (WGS) entry which is preliminary data.</text>
</comment>
<dbReference type="GO" id="GO:0020037">
    <property type="term" value="F:heme binding"/>
    <property type="evidence" value="ECO:0007669"/>
    <property type="project" value="InterPro"/>
</dbReference>
<dbReference type="EMBL" id="JAGMUX010000009">
    <property type="protein sequence ID" value="KAH7248493.1"/>
    <property type="molecule type" value="Genomic_DNA"/>
</dbReference>
<name>A0A9P9GZN6_FUSRE</name>
<dbReference type="InterPro" id="IPR037120">
    <property type="entry name" value="Haem_peroxidase_sf_animal"/>
</dbReference>
<organism evidence="1 2">
    <name type="scientific">Fusarium redolens</name>
    <dbReference type="NCBI Taxonomy" id="48865"/>
    <lineage>
        <taxon>Eukaryota</taxon>
        <taxon>Fungi</taxon>
        <taxon>Dikarya</taxon>
        <taxon>Ascomycota</taxon>
        <taxon>Pezizomycotina</taxon>
        <taxon>Sordariomycetes</taxon>
        <taxon>Hypocreomycetidae</taxon>
        <taxon>Hypocreales</taxon>
        <taxon>Nectriaceae</taxon>
        <taxon>Fusarium</taxon>
        <taxon>Fusarium redolens species complex</taxon>
    </lineage>
</organism>
<dbReference type="InterPro" id="IPR019791">
    <property type="entry name" value="Haem_peroxidase_animal"/>
</dbReference>
<dbReference type="Gene3D" id="1.10.640.10">
    <property type="entry name" value="Haem peroxidase domain superfamily, animal type"/>
    <property type="match status" value="1"/>
</dbReference>
<protein>
    <submittedName>
        <fullName evidence="1">Uncharacterized protein</fullName>
    </submittedName>
</protein>
<dbReference type="InterPro" id="IPR010255">
    <property type="entry name" value="Haem_peroxidase_sf"/>
</dbReference>
<accession>A0A9P9GZN6</accession>